<dbReference type="EMBL" id="JAATIQ010000021">
    <property type="protein sequence ID" value="KAF4399530.1"/>
    <property type="molecule type" value="Genomic_DNA"/>
</dbReference>
<evidence type="ECO:0000313" key="2">
    <source>
        <dbReference type="EMBL" id="KAF4399530.1"/>
    </source>
</evidence>
<keyword evidence="1" id="KW-1133">Transmembrane helix</keyword>
<keyword evidence="1" id="KW-0472">Membrane</keyword>
<dbReference type="Proteomes" id="UP000583929">
    <property type="component" value="Unassembled WGS sequence"/>
</dbReference>
<evidence type="ECO:0000313" key="3">
    <source>
        <dbReference type="Proteomes" id="UP000583929"/>
    </source>
</evidence>
<protein>
    <submittedName>
        <fullName evidence="2">Uncharacterized protein</fullName>
    </submittedName>
</protein>
<organism evidence="2 3">
    <name type="scientific">Cannabis sativa</name>
    <name type="common">Hemp</name>
    <name type="synonym">Marijuana</name>
    <dbReference type="NCBI Taxonomy" id="3483"/>
    <lineage>
        <taxon>Eukaryota</taxon>
        <taxon>Viridiplantae</taxon>
        <taxon>Streptophyta</taxon>
        <taxon>Embryophyta</taxon>
        <taxon>Tracheophyta</taxon>
        <taxon>Spermatophyta</taxon>
        <taxon>Magnoliopsida</taxon>
        <taxon>eudicotyledons</taxon>
        <taxon>Gunneridae</taxon>
        <taxon>Pentapetalae</taxon>
        <taxon>rosids</taxon>
        <taxon>fabids</taxon>
        <taxon>Rosales</taxon>
        <taxon>Cannabaceae</taxon>
        <taxon>Cannabis</taxon>
    </lineage>
</organism>
<proteinExistence type="predicted"/>
<gene>
    <name evidence="2" type="ORF">G4B88_022613</name>
</gene>
<name>A0A7J6HYQ1_CANSA</name>
<keyword evidence="1" id="KW-0812">Transmembrane</keyword>
<evidence type="ECO:0000256" key="1">
    <source>
        <dbReference type="SAM" id="Phobius"/>
    </source>
</evidence>
<keyword evidence="3" id="KW-1185">Reference proteome</keyword>
<accession>A0A7J6HYQ1</accession>
<comment type="caution">
    <text evidence="2">The sequence shown here is derived from an EMBL/GenBank/DDBJ whole genome shotgun (WGS) entry which is preliminary data.</text>
</comment>
<reference evidence="2 3" key="1">
    <citation type="journal article" date="2020" name="bioRxiv">
        <title>Sequence and annotation of 42 cannabis genomes reveals extensive copy number variation in cannabinoid synthesis and pathogen resistance genes.</title>
        <authorList>
            <person name="Mckernan K.J."/>
            <person name="Helbert Y."/>
            <person name="Kane L.T."/>
            <person name="Ebling H."/>
            <person name="Zhang L."/>
            <person name="Liu B."/>
            <person name="Eaton Z."/>
            <person name="Mclaughlin S."/>
            <person name="Kingan S."/>
            <person name="Baybayan P."/>
            <person name="Concepcion G."/>
            <person name="Jordan M."/>
            <person name="Riva A."/>
            <person name="Barbazuk W."/>
            <person name="Harkins T."/>
        </authorList>
    </citation>
    <scope>NUCLEOTIDE SEQUENCE [LARGE SCALE GENOMIC DNA]</scope>
    <source>
        <strain evidence="3">cv. Jamaican Lion 4</strain>
        <tissue evidence="2">Leaf</tissue>
    </source>
</reference>
<dbReference type="AlphaFoldDB" id="A0A7J6HYQ1"/>
<feature type="transmembrane region" description="Helical" evidence="1">
    <location>
        <begin position="12"/>
        <end position="29"/>
    </location>
</feature>
<sequence length="74" mass="8671">MLLDKCNDMIFLFNLVGFIGFIYELWILAGKLKMRTVRVLSDKYLYLAFKGFEIDTSKDGNLDDNNDVPMEEIR</sequence>